<sequence>MTAHLQEPTTRMPSEIAVPEETDMTTTSPELSDATAIPATTDLLGQPLTPSEVALLDVYRDLKTLVAEQELAPCAVSNLRVALSAAAVALTDLAIEFEPLTDHGC</sequence>
<accession>A0A916TIM2</accession>
<name>A0A916TIM2_9ACTN</name>
<organism evidence="2 3">
    <name type="scientific">Gordonia jinhuaensis</name>
    <dbReference type="NCBI Taxonomy" id="1517702"/>
    <lineage>
        <taxon>Bacteria</taxon>
        <taxon>Bacillati</taxon>
        <taxon>Actinomycetota</taxon>
        <taxon>Actinomycetes</taxon>
        <taxon>Mycobacteriales</taxon>
        <taxon>Gordoniaceae</taxon>
        <taxon>Gordonia</taxon>
    </lineage>
</organism>
<dbReference type="EMBL" id="BMGC01000055">
    <property type="protein sequence ID" value="GGB47202.1"/>
    <property type="molecule type" value="Genomic_DNA"/>
</dbReference>
<keyword evidence="3" id="KW-1185">Reference proteome</keyword>
<evidence type="ECO:0000256" key="1">
    <source>
        <dbReference type="SAM" id="MobiDB-lite"/>
    </source>
</evidence>
<evidence type="ECO:0000313" key="2">
    <source>
        <dbReference type="EMBL" id="GGB47202.1"/>
    </source>
</evidence>
<reference evidence="2" key="2">
    <citation type="submission" date="2020-09" db="EMBL/GenBank/DDBJ databases">
        <authorList>
            <person name="Sun Q."/>
            <person name="Zhou Y."/>
        </authorList>
    </citation>
    <scope>NUCLEOTIDE SEQUENCE</scope>
    <source>
        <strain evidence="2">CGMCC 1.12827</strain>
    </source>
</reference>
<gene>
    <name evidence="2" type="ORF">GCM10011489_38010</name>
</gene>
<dbReference type="Proteomes" id="UP000621454">
    <property type="component" value="Unassembled WGS sequence"/>
</dbReference>
<evidence type="ECO:0000313" key="3">
    <source>
        <dbReference type="Proteomes" id="UP000621454"/>
    </source>
</evidence>
<feature type="region of interest" description="Disordered" evidence="1">
    <location>
        <begin position="1"/>
        <end position="32"/>
    </location>
</feature>
<protein>
    <submittedName>
        <fullName evidence="2">Uncharacterized protein</fullName>
    </submittedName>
</protein>
<dbReference type="AlphaFoldDB" id="A0A916TIM2"/>
<comment type="caution">
    <text evidence="2">The sequence shown here is derived from an EMBL/GenBank/DDBJ whole genome shotgun (WGS) entry which is preliminary data.</text>
</comment>
<reference evidence="2" key="1">
    <citation type="journal article" date="2014" name="Int. J. Syst. Evol. Microbiol.">
        <title>Complete genome sequence of Corynebacterium casei LMG S-19264T (=DSM 44701T), isolated from a smear-ripened cheese.</title>
        <authorList>
            <consortium name="US DOE Joint Genome Institute (JGI-PGF)"/>
            <person name="Walter F."/>
            <person name="Albersmeier A."/>
            <person name="Kalinowski J."/>
            <person name="Ruckert C."/>
        </authorList>
    </citation>
    <scope>NUCLEOTIDE SEQUENCE</scope>
    <source>
        <strain evidence="2">CGMCC 1.12827</strain>
    </source>
</reference>
<proteinExistence type="predicted"/>